<protein>
    <recommendedName>
        <fullName evidence="1">Alpha/beta hydrolase fold-3 domain-containing protein</fullName>
    </recommendedName>
</protein>
<evidence type="ECO:0000313" key="2">
    <source>
        <dbReference type="EMBL" id="OJD13364.1"/>
    </source>
</evidence>
<keyword evidence="3" id="KW-1185">Reference proteome</keyword>
<sequence length="266" mass="29630">MHEAERNTEYAGFAWDNGGRFNGGIRVRIPEAVKLVDEWYAIKDIEYFKAAWNSFPPAVVDDRPVVGRDITIEHINIPVRWHHSGTQKSTSQSIQHRTPVYSLSHMVEVSSTGLSGLLKPKSWINLAERNRYAKDNRGVVVSVEYRNCPKFPFPYPLNDCFDALNLGKVKTSDDQGRGGCLLTIGICNANQMPPPLASILTRFFSQVGLVVQSLIQNAGFDPLRDEGFADGEAVKAVGVPVTEKALAGLPQAFYFFFKALDKEARE</sequence>
<dbReference type="VEuPathDB" id="FungiDB:AJ78_06176"/>
<evidence type="ECO:0000313" key="3">
    <source>
        <dbReference type="Proteomes" id="UP000182235"/>
    </source>
</evidence>
<dbReference type="EMBL" id="LGRN01000307">
    <property type="protein sequence ID" value="OJD13364.1"/>
    <property type="molecule type" value="Genomic_DNA"/>
</dbReference>
<dbReference type="Gene3D" id="3.40.50.1820">
    <property type="entry name" value="alpha/beta hydrolase"/>
    <property type="match status" value="1"/>
</dbReference>
<dbReference type="InterPro" id="IPR029058">
    <property type="entry name" value="AB_hydrolase_fold"/>
</dbReference>
<dbReference type="Pfam" id="PF07859">
    <property type="entry name" value="Abhydrolase_3"/>
    <property type="match status" value="1"/>
</dbReference>
<gene>
    <name evidence="2" type="ORF">AJ78_06176</name>
</gene>
<dbReference type="OrthoDB" id="408631at2759"/>
<proteinExistence type="predicted"/>
<feature type="domain" description="Alpha/beta hydrolase fold-3" evidence="1">
    <location>
        <begin position="131"/>
        <end position="165"/>
    </location>
</feature>
<dbReference type="AlphaFoldDB" id="A0A1J9QBT4"/>
<comment type="caution">
    <text evidence="2">The sequence shown here is derived from an EMBL/GenBank/DDBJ whole genome shotgun (WGS) entry which is preliminary data.</text>
</comment>
<accession>A0A1J9QBT4</accession>
<dbReference type="SUPFAM" id="SSF53474">
    <property type="entry name" value="alpha/beta-Hydrolases"/>
    <property type="match status" value="1"/>
</dbReference>
<name>A0A1J9QBT4_9EURO</name>
<dbReference type="Proteomes" id="UP000182235">
    <property type="component" value="Unassembled WGS sequence"/>
</dbReference>
<evidence type="ECO:0000259" key="1">
    <source>
        <dbReference type="Pfam" id="PF07859"/>
    </source>
</evidence>
<dbReference type="STRING" id="1447872.A0A1J9QBT4"/>
<dbReference type="InterPro" id="IPR013094">
    <property type="entry name" value="AB_hydrolase_3"/>
</dbReference>
<reference evidence="2 3" key="1">
    <citation type="submission" date="2015-07" db="EMBL/GenBank/DDBJ databases">
        <title>Emmonsia species relationships and genome sequence.</title>
        <authorList>
            <consortium name="The Broad Institute Genomics Platform"/>
            <person name="Cuomo C.A."/>
            <person name="Munoz J.F."/>
            <person name="Imamovic A."/>
            <person name="Priest M.E."/>
            <person name="Young S."/>
            <person name="Clay O.K."/>
            <person name="McEwen J.G."/>
        </authorList>
    </citation>
    <scope>NUCLEOTIDE SEQUENCE [LARGE SCALE GENOMIC DNA]</scope>
    <source>
        <strain evidence="2 3">UAMH 9510</strain>
    </source>
</reference>
<organism evidence="2 3">
    <name type="scientific">Emergomyces pasteurianus Ep9510</name>
    <dbReference type="NCBI Taxonomy" id="1447872"/>
    <lineage>
        <taxon>Eukaryota</taxon>
        <taxon>Fungi</taxon>
        <taxon>Dikarya</taxon>
        <taxon>Ascomycota</taxon>
        <taxon>Pezizomycotina</taxon>
        <taxon>Eurotiomycetes</taxon>
        <taxon>Eurotiomycetidae</taxon>
        <taxon>Onygenales</taxon>
        <taxon>Ajellomycetaceae</taxon>
        <taxon>Emergomyces</taxon>
    </lineage>
</organism>